<organism evidence="2 3">
    <name type="scientific">Apiospora phragmitis</name>
    <dbReference type="NCBI Taxonomy" id="2905665"/>
    <lineage>
        <taxon>Eukaryota</taxon>
        <taxon>Fungi</taxon>
        <taxon>Dikarya</taxon>
        <taxon>Ascomycota</taxon>
        <taxon>Pezizomycotina</taxon>
        <taxon>Sordariomycetes</taxon>
        <taxon>Xylariomycetidae</taxon>
        <taxon>Amphisphaeriales</taxon>
        <taxon>Apiosporaceae</taxon>
        <taxon>Apiospora</taxon>
    </lineage>
</organism>
<accession>A0ABR1TUT4</accession>
<evidence type="ECO:0008006" key="4">
    <source>
        <dbReference type="Google" id="ProtNLM"/>
    </source>
</evidence>
<dbReference type="SUPFAM" id="SSF55729">
    <property type="entry name" value="Acyl-CoA N-acyltransferases (Nat)"/>
    <property type="match status" value="1"/>
</dbReference>
<feature type="region of interest" description="Disordered" evidence="1">
    <location>
        <begin position="172"/>
        <end position="193"/>
    </location>
</feature>
<proteinExistence type="predicted"/>
<reference evidence="2 3" key="1">
    <citation type="submission" date="2023-01" db="EMBL/GenBank/DDBJ databases">
        <title>Analysis of 21 Apiospora genomes using comparative genomics revels a genus with tremendous synthesis potential of carbohydrate active enzymes and secondary metabolites.</title>
        <authorList>
            <person name="Sorensen T."/>
        </authorList>
    </citation>
    <scope>NUCLEOTIDE SEQUENCE [LARGE SCALE GENOMIC DNA]</scope>
    <source>
        <strain evidence="2 3">CBS 135458</strain>
    </source>
</reference>
<feature type="region of interest" description="Disordered" evidence="1">
    <location>
        <begin position="76"/>
        <end position="109"/>
    </location>
</feature>
<feature type="compositionally biased region" description="Basic and acidic residues" evidence="1">
    <location>
        <begin position="283"/>
        <end position="295"/>
    </location>
</feature>
<sequence>MASKGRRTIWVDHWTVHQDRAELHDESTNATPAPDMENSLVPRYGGLASSQDDLDITNETAQSLAGVEGSNSVQAGHNHHFGVTSGDNESRGLAYTDTSDNGQYATKAPVARRAVRNQLSESRWANATKVKELAIWRDPPKQFVKANDQSLMGATPSIRSEHFEDNVYVPPHLRQTPAHDQQNAPKPEPQQQLDVAPAMNIQNAPGGKARNESPMRPAPVHVSGPTYREAAETWAFPEFPCIDRAKGRGLCADPDRDPRGVVPAQTWTEQDWNMTRRPKQKKNTFDSESISRDSEVSGATSTRNWAPTSSFDRVDRDMGKKDCATGNLLNPVEYPRTMLSDSTPLSEARIARDRKTREQEENSRIQQERIEKERLAPAQINEETEPAMARPNPFQCKAECHIRPAELGDMMAVAELYKQEVENGWRASDQDAVHPPSWAKILGQCHEHNLPFVVALSGYRDPRMPTREAGHRIIGFSFLDVASRGVVGSINTNAKCSGRLYVMVDPLRRRARIGTALLDAVLRAVSPQYSPKEHSYQWENPREDPTYFECRYNTHSEKRQWCSILIEVYIQNQGTKAKTTKGDEYQAIWNWLEMDFNMNLISHSPMFGRADRLTTSPLLDRLIFEHRCCPAEDLV</sequence>
<gene>
    <name evidence="2" type="ORF">PG994_012144</name>
</gene>
<dbReference type="GeneID" id="92096616"/>
<evidence type="ECO:0000313" key="2">
    <source>
        <dbReference type="EMBL" id="KAK8050414.1"/>
    </source>
</evidence>
<protein>
    <recommendedName>
        <fullName evidence="4">N-acetyltransferase domain-containing protein</fullName>
    </recommendedName>
</protein>
<name>A0ABR1TUT4_9PEZI</name>
<keyword evidence="3" id="KW-1185">Reference proteome</keyword>
<feature type="compositionally biased region" description="Polar residues" evidence="1">
    <location>
        <begin position="297"/>
        <end position="311"/>
    </location>
</feature>
<feature type="compositionally biased region" description="Basic and acidic residues" evidence="1">
    <location>
        <begin position="312"/>
        <end position="323"/>
    </location>
</feature>
<dbReference type="Gene3D" id="3.40.630.30">
    <property type="match status" value="1"/>
</dbReference>
<dbReference type="EMBL" id="JAQQWL010000011">
    <property type="protein sequence ID" value="KAK8050414.1"/>
    <property type="molecule type" value="Genomic_DNA"/>
</dbReference>
<feature type="region of interest" description="Disordered" evidence="1">
    <location>
        <begin position="254"/>
        <end position="366"/>
    </location>
</feature>
<evidence type="ECO:0000256" key="1">
    <source>
        <dbReference type="SAM" id="MobiDB-lite"/>
    </source>
</evidence>
<dbReference type="InterPro" id="IPR016181">
    <property type="entry name" value="Acyl_CoA_acyltransferase"/>
</dbReference>
<dbReference type="RefSeq" id="XP_066712663.1">
    <property type="nucleotide sequence ID" value="XM_066863553.1"/>
</dbReference>
<evidence type="ECO:0000313" key="3">
    <source>
        <dbReference type="Proteomes" id="UP001480595"/>
    </source>
</evidence>
<feature type="compositionally biased region" description="Basic and acidic residues" evidence="1">
    <location>
        <begin position="349"/>
        <end position="366"/>
    </location>
</feature>
<dbReference type="Proteomes" id="UP001480595">
    <property type="component" value="Unassembled WGS sequence"/>
</dbReference>
<comment type="caution">
    <text evidence="2">The sequence shown here is derived from an EMBL/GenBank/DDBJ whole genome shotgun (WGS) entry which is preliminary data.</text>
</comment>
<feature type="compositionally biased region" description="Polar residues" evidence="1">
    <location>
        <begin position="178"/>
        <end position="193"/>
    </location>
</feature>